<protein>
    <submittedName>
        <fullName evidence="1">Uncharacterized protein</fullName>
    </submittedName>
</protein>
<reference evidence="1" key="1">
    <citation type="submission" date="2022-07" db="EMBL/GenBank/DDBJ databases">
        <title>Fungi with potential for degradation of polypropylene.</title>
        <authorList>
            <person name="Gostincar C."/>
        </authorList>
    </citation>
    <scope>NUCLEOTIDE SEQUENCE</scope>
    <source>
        <strain evidence="1">EXF-13287</strain>
    </source>
</reference>
<name>A0AA38VJF3_9PEZI</name>
<sequence>MTGVREESGPGDSPAPEPAYYDIASVHIEFLTKVNLITFFKHYIRPPSRQLSKLAVYLVTQAKSDLSTKQISELIKTLSLDATPATRGVTDLQARSSAVSYDEKKELDRLGSYLRHNLNVAGNKIDVQDELSDLGPPLWT</sequence>
<dbReference type="AlphaFoldDB" id="A0AA38VJF3"/>
<organism evidence="1 2">
    <name type="scientific">Coniochaeta hoffmannii</name>
    <dbReference type="NCBI Taxonomy" id="91930"/>
    <lineage>
        <taxon>Eukaryota</taxon>
        <taxon>Fungi</taxon>
        <taxon>Dikarya</taxon>
        <taxon>Ascomycota</taxon>
        <taxon>Pezizomycotina</taxon>
        <taxon>Sordariomycetes</taxon>
        <taxon>Sordariomycetidae</taxon>
        <taxon>Coniochaetales</taxon>
        <taxon>Coniochaetaceae</taxon>
        <taxon>Coniochaeta</taxon>
    </lineage>
</organism>
<keyword evidence="2" id="KW-1185">Reference proteome</keyword>
<comment type="caution">
    <text evidence="1">The sequence shown here is derived from an EMBL/GenBank/DDBJ whole genome shotgun (WGS) entry which is preliminary data.</text>
</comment>
<dbReference type="EMBL" id="JANBVN010000170">
    <property type="protein sequence ID" value="KAJ9136788.1"/>
    <property type="molecule type" value="Genomic_DNA"/>
</dbReference>
<gene>
    <name evidence="1" type="ORF">NKR19_g8426</name>
</gene>
<accession>A0AA38VJF3</accession>
<dbReference type="Proteomes" id="UP001174691">
    <property type="component" value="Unassembled WGS sequence"/>
</dbReference>
<evidence type="ECO:0000313" key="2">
    <source>
        <dbReference type="Proteomes" id="UP001174691"/>
    </source>
</evidence>
<proteinExistence type="predicted"/>
<evidence type="ECO:0000313" key="1">
    <source>
        <dbReference type="EMBL" id="KAJ9136788.1"/>
    </source>
</evidence>